<evidence type="ECO:0000313" key="3">
    <source>
        <dbReference type="EMBL" id="KAL2557850.1"/>
    </source>
</evidence>
<sequence>MMQPSGGKPSFLRNVLVRLFLFCLFIIALRFAYVVTLRGESCDHGDFCFFSLPENIDVVTGIGKWAKPSSAIISTSGKSAPAMPKKLPELWAADGFQKAVRFYSSIFQDLISEGFLGPSSKVLCVETQIGADVFALKEIGVEDSIGIFKKAFKPLVISGQGFKQPFKNSTFDFVFSCGGMIEKSAKLADFAMEISRTLKPEGFLVVHTGTRDNYSLNSFLDLFHFCKLVKTRDIDGIDSKMPFIREIVMKKVSGYGNIVQIIGRRMESHSVDSVSKCSVPGYKRELIHNAEPLIEEEPKKPWMTLKKNIQNVKYLPSMADISFKQRYVYVDVGARSYGSSIVSWFKKQYPKQNKTFEIYAIEADKTFYDEYKYKKGVTLLPYAAWVRNETLFFEINNQDPSHKNLKKGRGMGRIQPVQSSGGSSSSGDVDEIKGFDFAEWLKNTVSERDYVVMKMDVEGTEFDLIPRLFETGAICLIDEIFLECHYNRWQKCCPGERTTKYQRTYGQCLDLFTSLRESGVLVHQWW</sequence>
<dbReference type="InterPro" id="IPR029063">
    <property type="entry name" value="SAM-dependent_MTases_sf"/>
</dbReference>
<dbReference type="Pfam" id="PF08241">
    <property type="entry name" value="Methyltransf_11"/>
    <property type="match status" value="1"/>
</dbReference>
<dbReference type="GO" id="GO:0032259">
    <property type="term" value="P:methylation"/>
    <property type="evidence" value="ECO:0007669"/>
    <property type="project" value="UniProtKB-KW"/>
</dbReference>
<dbReference type="PANTHER" id="PTHR44843">
    <property type="entry name" value="METHYLTRANSFERASE"/>
    <property type="match status" value="1"/>
</dbReference>
<feature type="domain" description="DUF7870" evidence="2">
    <location>
        <begin position="290"/>
        <end position="368"/>
    </location>
</feature>
<keyword evidence="3" id="KW-0808">Transferase</keyword>
<reference evidence="4" key="1">
    <citation type="submission" date="2024-07" db="EMBL/GenBank/DDBJ databases">
        <title>Two chromosome-level genome assemblies of Korean endemic species Abeliophyllum distichum and Forsythia ovata (Oleaceae).</title>
        <authorList>
            <person name="Jang H."/>
        </authorList>
    </citation>
    <scope>NUCLEOTIDE SEQUENCE [LARGE SCALE GENOMIC DNA]</scope>
</reference>
<feature type="domain" description="DUF7870" evidence="2">
    <location>
        <begin position="431"/>
        <end position="526"/>
    </location>
</feature>
<dbReference type="Pfam" id="PF25276">
    <property type="entry name" value="DUF7870"/>
    <property type="match status" value="2"/>
</dbReference>
<dbReference type="InterPro" id="IPR013216">
    <property type="entry name" value="Methyltransf_11"/>
</dbReference>
<evidence type="ECO:0000313" key="4">
    <source>
        <dbReference type="Proteomes" id="UP001604277"/>
    </source>
</evidence>
<name>A0ABD1X797_9LAMI</name>
<comment type="caution">
    <text evidence="3">The sequence shown here is derived from an EMBL/GenBank/DDBJ whole genome shotgun (WGS) entry which is preliminary data.</text>
</comment>
<organism evidence="3 4">
    <name type="scientific">Forsythia ovata</name>
    <dbReference type="NCBI Taxonomy" id="205694"/>
    <lineage>
        <taxon>Eukaryota</taxon>
        <taxon>Viridiplantae</taxon>
        <taxon>Streptophyta</taxon>
        <taxon>Embryophyta</taxon>
        <taxon>Tracheophyta</taxon>
        <taxon>Spermatophyta</taxon>
        <taxon>Magnoliopsida</taxon>
        <taxon>eudicotyledons</taxon>
        <taxon>Gunneridae</taxon>
        <taxon>Pentapetalae</taxon>
        <taxon>asterids</taxon>
        <taxon>lamiids</taxon>
        <taxon>Lamiales</taxon>
        <taxon>Oleaceae</taxon>
        <taxon>Forsythieae</taxon>
        <taxon>Forsythia</taxon>
    </lineage>
</organism>
<dbReference type="SUPFAM" id="SSF53335">
    <property type="entry name" value="S-adenosyl-L-methionine-dependent methyltransferases"/>
    <property type="match status" value="2"/>
</dbReference>
<gene>
    <name evidence="3" type="ORF">Fot_02589</name>
</gene>
<dbReference type="Proteomes" id="UP001604277">
    <property type="component" value="Unassembled WGS sequence"/>
</dbReference>
<evidence type="ECO:0000259" key="1">
    <source>
        <dbReference type="Pfam" id="PF08241"/>
    </source>
</evidence>
<dbReference type="InterPro" id="IPR057192">
    <property type="entry name" value="DUF7870"/>
</dbReference>
<keyword evidence="3" id="KW-0489">Methyltransferase</keyword>
<dbReference type="PANTHER" id="PTHR44843:SF14">
    <property type="entry name" value="METHYLTRANSFERASE TYPE 11 DOMAIN-CONTAINING PROTEIN"/>
    <property type="match status" value="1"/>
</dbReference>
<dbReference type="AlphaFoldDB" id="A0ABD1X797"/>
<protein>
    <submittedName>
        <fullName evidence="3">Methyltransferase</fullName>
    </submittedName>
</protein>
<dbReference type="Gene3D" id="3.40.50.150">
    <property type="entry name" value="Vaccinia Virus protein VP39"/>
    <property type="match status" value="2"/>
</dbReference>
<keyword evidence="4" id="KW-1185">Reference proteome</keyword>
<proteinExistence type="predicted"/>
<dbReference type="GO" id="GO:0008168">
    <property type="term" value="F:methyltransferase activity"/>
    <property type="evidence" value="ECO:0007669"/>
    <property type="project" value="UniProtKB-KW"/>
</dbReference>
<evidence type="ECO:0000259" key="2">
    <source>
        <dbReference type="Pfam" id="PF25276"/>
    </source>
</evidence>
<dbReference type="GO" id="GO:0009820">
    <property type="term" value="P:alkaloid metabolic process"/>
    <property type="evidence" value="ECO:0007669"/>
    <property type="project" value="UniProtKB-KW"/>
</dbReference>
<feature type="domain" description="Methyltransferase type 11" evidence="1">
    <location>
        <begin position="157"/>
        <end position="206"/>
    </location>
</feature>
<accession>A0ABD1X797</accession>
<dbReference type="EMBL" id="JBFOLJ010000001">
    <property type="protein sequence ID" value="KAL2557850.1"/>
    <property type="molecule type" value="Genomic_DNA"/>
</dbReference>